<dbReference type="InterPro" id="IPR036188">
    <property type="entry name" value="FAD/NAD-bd_sf"/>
</dbReference>
<accession>A0A1V9ZC78</accession>
<dbReference type="AlphaFoldDB" id="A0A1V9ZC78"/>
<evidence type="ECO:0000256" key="3">
    <source>
        <dbReference type="ARBA" id="ARBA00008714"/>
    </source>
</evidence>
<dbReference type="InterPro" id="IPR019833">
    <property type="entry name" value="Mn/Fe_SOD_BS"/>
</dbReference>
<evidence type="ECO:0000259" key="12">
    <source>
        <dbReference type="Pfam" id="PF00081"/>
    </source>
</evidence>
<evidence type="ECO:0000256" key="7">
    <source>
        <dbReference type="ARBA" id="ARBA00022723"/>
    </source>
</evidence>
<dbReference type="FunFam" id="3.55.40.20:FF:000001">
    <property type="entry name" value="Superoxide dismutase"/>
    <property type="match status" value="1"/>
</dbReference>
<evidence type="ECO:0000313" key="16">
    <source>
        <dbReference type="Proteomes" id="UP000243217"/>
    </source>
</evidence>
<evidence type="ECO:0000256" key="4">
    <source>
        <dbReference type="ARBA" id="ARBA00012682"/>
    </source>
</evidence>
<dbReference type="Gene3D" id="3.40.50.720">
    <property type="entry name" value="NAD(P)-binding Rossmann-like Domain"/>
    <property type="match status" value="1"/>
</dbReference>
<dbReference type="SUPFAM" id="SSF54719">
    <property type="entry name" value="Fe,Mn superoxide dismutase (SOD), C-terminal domain"/>
    <property type="match status" value="1"/>
</dbReference>
<evidence type="ECO:0000259" key="13">
    <source>
        <dbReference type="Pfam" id="PF02777"/>
    </source>
</evidence>
<protein>
    <recommendedName>
        <fullName evidence="5">Superoxide dismutase [Fe]</fullName>
        <ecNumber evidence="4">1.15.1.1</ecNumber>
    </recommendedName>
</protein>
<dbReference type="InterPro" id="IPR055275">
    <property type="entry name" value="Ferredox_Rdtase"/>
</dbReference>
<evidence type="ECO:0000256" key="5">
    <source>
        <dbReference type="ARBA" id="ARBA00014767"/>
    </source>
</evidence>
<feature type="domain" description="Manganese/iron superoxide dismutase C-terminal" evidence="13">
    <location>
        <begin position="95"/>
        <end position="198"/>
    </location>
</feature>
<dbReference type="InterPro" id="IPR023753">
    <property type="entry name" value="FAD/NAD-binding_dom"/>
</dbReference>
<dbReference type="Gene3D" id="3.55.40.20">
    <property type="entry name" value="Iron/manganese superoxide dismutase, C-terminal domain"/>
    <property type="match status" value="1"/>
</dbReference>
<keyword evidence="10" id="KW-0560">Oxidoreductase</keyword>
<dbReference type="Pfam" id="PF02777">
    <property type="entry name" value="Sod_Fe_C"/>
    <property type="match status" value="1"/>
</dbReference>
<evidence type="ECO:0000256" key="1">
    <source>
        <dbReference type="ARBA" id="ARBA00001962"/>
    </source>
</evidence>
<sequence>MTFSLPQLSYNYNALEPFVDTETMNIHHTKHHQAYINNINNYVNSDAGAELKSKSILEVVKTATAAPVRNNGGGHYNHSLFWTWMTSPGSTNTTPHGALKARIEQDFGSVDAMKEKFNAAASTRFGSGWAWLGVKEDGTLAITSTPNQDNPLMPNTENPMIPILGLDVWEHAYYLKYQNRRPEYISAFWNVANWDKVVEYYDNYASKGQAVPDHLRISIMMFRRSMLRSVQLHRSISSVGLGKHRLCVVGSGPAGFYTAKYLLKENDDVHIDMIEALPTPYGLVRSGVAPDHPEVKSVMHDFEKVATDQRFTFLGNVRVGQDVSVDQLRSHYSAVVIASGATDDRKLNIPGEELNGVMAARSFVNWYNGHPSFRDLNVPLDTDTAVVIGQGNVAVDCARILSKNPTELASTDISQHALDALSKSGIKKVLLVGRRGCAQAAFTMKELREITKLSDASCVVDPLELDRGLNPASLKEVEEQRAQKRIYQLLSTVAKDYKQHIQNDKQVQIRFLLSPVEILPDANDRTKVGAIKVEKNTLSGEAYKQQAHGAKEYEVIPCGLVLRSIGYKSQPVDNVPFDSKRNVLSNIAGRIVDVATKEVVPGLYCAGWIKRGPSGIIGTNINDARETVNSIVADLPSMPLPAKDASDLHEALKAKTKVVTWADYQKIEQAENAAGESLGKPREKLTSVAEMLALI</sequence>
<dbReference type="Pfam" id="PF07992">
    <property type="entry name" value="Pyr_redox_2"/>
    <property type="match status" value="1"/>
</dbReference>
<keyword evidence="11" id="KW-0408">Iron</keyword>
<keyword evidence="9" id="KW-0521">NADP</keyword>
<dbReference type="InterPro" id="IPR019831">
    <property type="entry name" value="Mn/Fe_SOD_N"/>
</dbReference>
<keyword evidence="7" id="KW-0479">Metal-binding</keyword>
<dbReference type="Proteomes" id="UP000243217">
    <property type="component" value="Unassembled WGS sequence"/>
</dbReference>
<dbReference type="Gene3D" id="3.50.50.60">
    <property type="entry name" value="FAD/NAD(P)-binding domain"/>
    <property type="match status" value="1"/>
</dbReference>
<keyword evidence="16" id="KW-1185">Reference proteome</keyword>
<dbReference type="PROSITE" id="PS00088">
    <property type="entry name" value="SOD_MN"/>
    <property type="match status" value="1"/>
</dbReference>
<feature type="domain" description="Manganese/iron superoxide dismutase N-terminal" evidence="12">
    <location>
        <begin position="2"/>
        <end position="85"/>
    </location>
</feature>
<dbReference type="PANTHER" id="PTHR48467">
    <property type="entry name" value="GLUTAMATE SYNTHASE 1 [NADH], CHLOROPLASTIC-LIKE"/>
    <property type="match status" value="1"/>
</dbReference>
<keyword evidence="6" id="KW-0285">Flavoprotein</keyword>
<dbReference type="GO" id="GO:0046872">
    <property type="term" value="F:metal ion binding"/>
    <property type="evidence" value="ECO:0007669"/>
    <property type="project" value="UniProtKB-KW"/>
</dbReference>
<dbReference type="SUPFAM" id="SSF46609">
    <property type="entry name" value="Fe,Mn superoxide dismutase (SOD), N-terminal domain"/>
    <property type="match status" value="1"/>
</dbReference>
<evidence type="ECO:0000313" key="15">
    <source>
        <dbReference type="EMBL" id="OQR95450.1"/>
    </source>
</evidence>
<evidence type="ECO:0000256" key="2">
    <source>
        <dbReference type="ARBA" id="ARBA00001974"/>
    </source>
</evidence>
<dbReference type="OrthoDB" id="333024at2759"/>
<dbReference type="InterPro" id="IPR036314">
    <property type="entry name" value="SOD_C_sf"/>
</dbReference>
<comment type="similarity">
    <text evidence="3">Belongs to the iron/manganese superoxide dismutase family.</text>
</comment>
<comment type="cofactor">
    <cofactor evidence="1">
        <name>Fe cation</name>
        <dbReference type="ChEBI" id="CHEBI:24875"/>
    </cofactor>
</comment>
<name>A0A1V9ZC78_9STRA</name>
<evidence type="ECO:0000256" key="6">
    <source>
        <dbReference type="ARBA" id="ARBA00022630"/>
    </source>
</evidence>
<keyword evidence="8" id="KW-0274">FAD</keyword>
<feature type="domain" description="FAD/NAD(P)-binding" evidence="14">
    <location>
        <begin position="245"/>
        <end position="404"/>
    </location>
</feature>
<dbReference type="InterPro" id="IPR036324">
    <property type="entry name" value="Mn/Fe_SOD_N_sf"/>
</dbReference>
<dbReference type="STRING" id="74557.A0A1V9ZC78"/>
<evidence type="ECO:0000256" key="8">
    <source>
        <dbReference type="ARBA" id="ARBA00022827"/>
    </source>
</evidence>
<evidence type="ECO:0000259" key="14">
    <source>
        <dbReference type="Pfam" id="PF07992"/>
    </source>
</evidence>
<dbReference type="Pfam" id="PF00081">
    <property type="entry name" value="Sod_Fe_N"/>
    <property type="match status" value="1"/>
</dbReference>
<dbReference type="PANTHER" id="PTHR48467:SF1">
    <property type="entry name" value="GLUTAMATE SYNTHASE 1 [NADH], CHLOROPLASTIC-LIKE"/>
    <property type="match status" value="1"/>
</dbReference>
<dbReference type="Gene3D" id="1.10.287.990">
    <property type="entry name" value="Fe,Mn superoxide dismutase (SOD) domain"/>
    <property type="match status" value="1"/>
</dbReference>
<dbReference type="EC" id="1.15.1.1" evidence="4"/>
<proteinExistence type="inferred from homology"/>
<dbReference type="GO" id="GO:0004784">
    <property type="term" value="F:superoxide dismutase activity"/>
    <property type="evidence" value="ECO:0007669"/>
    <property type="project" value="UniProtKB-EC"/>
</dbReference>
<dbReference type="SUPFAM" id="SSF51971">
    <property type="entry name" value="Nucleotide-binding domain"/>
    <property type="match status" value="1"/>
</dbReference>
<comment type="caution">
    <text evidence="15">The sequence shown here is derived from an EMBL/GenBank/DDBJ whole genome shotgun (WGS) entry which is preliminary data.</text>
</comment>
<dbReference type="EMBL" id="JNBS01002105">
    <property type="protein sequence ID" value="OQR95450.1"/>
    <property type="molecule type" value="Genomic_DNA"/>
</dbReference>
<organism evidence="15 16">
    <name type="scientific">Thraustotheca clavata</name>
    <dbReference type="NCBI Taxonomy" id="74557"/>
    <lineage>
        <taxon>Eukaryota</taxon>
        <taxon>Sar</taxon>
        <taxon>Stramenopiles</taxon>
        <taxon>Oomycota</taxon>
        <taxon>Saprolegniomycetes</taxon>
        <taxon>Saprolegniales</taxon>
        <taxon>Achlyaceae</taxon>
        <taxon>Thraustotheca</taxon>
    </lineage>
</organism>
<dbReference type="PRINTS" id="PR01703">
    <property type="entry name" value="MNSODISMTASE"/>
</dbReference>
<dbReference type="InterPro" id="IPR001189">
    <property type="entry name" value="Mn/Fe_SOD"/>
</dbReference>
<reference evidence="15 16" key="1">
    <citation type="journal article" date="2014" name="Genome Biol. Evol.">
        <title>The secreted proteins of Achlya hypogyna and Thraustotheca clavata identify the ancestral oomycete secretome and reveal gene acquisitions by horizontal gene transfer.</title>
        <authorList>
            <person name="Misner I."/>
            <person name="Blouin N."/>
            <person name="Leonard G."/>
            <person name="Richards T.A."/>
            <person name="Lane C.E."/>
        </authorList>
    </citation>
    <scope>NUCLEOTIDE SEQUENCE [LARGE SCALE GENOMIC DNA]</scope>
    <source>
        <strain evidence="15 16">ATCC 34112</strain>
    </source>
</reference>
<comment type="cofactor">
    <cofactor evidence="2">
        <name>FAD</name>
        <dbReference type="ChEBI" id="CHEBI:57692"/>
    </cofactor>
</comment>
<dbReference type="InterPro" id="IPR019832">
    <property type="entry name" value="Mn/Fe_SOD_C"/>
</dbReference>
<evidence type="ECO:0000256" key="10">
    <source>
        <dbReference type="ARBA" id="ARBA00023002"/>
    </source>
</evidence>
<gene>
    <name evidence="15" type="ORF">THRCLA_07848</name>
</gene>
<evidence type="ECO:0000256" key="11">
    <source>
        <dbReference type="ARBA" id="ARBA00023004"/>
    </source>
</evidence>
<evidence type="ECO:0000256" key="9">
    <source>
        <dbReference type="ARBA" id="ARBA00022857"/>
    </source>
</evidence>